<dbReference type="Gene3D" id="1.20.1250.20">
    <property type="entry name" value="MFS general substrate transporter like domains"/>
    <property type="match status" value="1"/>
</dbReference>
<evidence type="ECO:0000256" key="5">
    <source>
        <dbReference type="SAM" id="MobiDB-lite"/>
    </source>
</evidence>
<feature type="region of interest" description="Disordered" evidence="5">
    <location>
        <begin position="1"/>
        <end position="37"/>
    </location>
</feature>
<keyword evidence="9" id="KW-1185">Reference proteome</keyword>
<dbReference type="EMBL" id="JBHMBS010000005">
    <property type="protein sequence ID" value="MFB9676504.1"/>
    <property type="molecule type" value="Genomic_DNA"/>
</dbReference>
<dbReference type="Pfam" id="PF07690">
    <property type="entry name" value="MFS_1"/>
    <property type="match status" value="1"/>
</dbReference>
<feature type="transmembrane region" description="Helical" evidence="6">
    <location>
        <begin position="314"/>
        <end position="332"/>
    </location>
</feature>
<name>A0ABV5TBP4_9ACTN</name>
<dbReference type="SUPFAM" id="SSF103473">
    <property type="entry name" value="MFS general substrate transporter"/>
    <property type="match status" value="1"/>
</dbReference>
<feature type="domain" description="Major facilitator superfamily (MFS) profile" evidence="7">
    <location>
        <begin position="46"/>
        <end position="431"/>
    </location>
</feature>
<dbReference type="CDD" id="cd17393">
    <property type="entry name" value="MFS_MosC_like"/>
    <property type="match status" value="1"/>
</dbReference>
<dbReference type="PROSITE" id="PS50850">
    <property type="entry name" value="MFS"/>
    <property type="match status" value="1"/>
</dbReference>
<dbReference type="InterPro" id="IPR020846">
    <property type="entry name" value="MFS_dom"/>
</dbReference>
<accession>A0ABV5TBP4</accession>
<evidence type="ECO:0000313" key="8">
    <source>
        <dbReference type="EMBL" id="MFB9676504.1"/>
    </source>
</evidence>
<evidence type="ECO:0000256" key="3">
    <source>
        <dbReference type="ARBA" id="ARBA00022989"/>
    </source>
</evidence>
<feature type="transmembrane region" description="Helical" evidence="6">
    <location>
        <begin position="399"/>
        <end position="420"/>
    </location>
</feature>
<feature type="transmembrane region" description="Helical" evidence="6">
    <location>
        <begin position="202"/>
        <end position="224"/>
    </location>
</feature>
<proteinExistence type="predicted"/>
<feature type="compositionally biased region" description="Polar residues" evidence="5">
    <location>
        <begin position="1"/>
        <end position="10"/>
    </location>
</feature>
<protein>
    <submittedName>
        <fullName evidence="8">MFS transporter</fullName>
    </submittedName>
</protein>
<evidence type="ECO:0000313" key="9">
    <source>
        <dbReference type="Proteomes" id="UP001589610"/>
    </source>
</evidence>
<gene>
    <name evidence="8" type="ORF">ACFFRH_13490</name>
</gene>
<feature type="transmembrane region" description="Helical" evidence="6">
    <location>
        <begin position="374"/>
        <end position="393"/>
    </location>
</feature>
<sequence length="435" mass="44358">MTAPENTTEPASGGRPPGETLGTDSPADDPPGTPAGAVLSGAAGRTRLAAMAAFLIVGLSYASFLIRVPSLKVEHGLSAGQLGLLLVVPSVSALIAMQLAGGLVARYGSAPIARVTGVVLPLSLVGLALADDPIQLAVALVVFGLIDGLLDVSMNAHAIAVERAHKRSVMNRCHAAWSIGAMAASVLGGLAIQAGLSPMTHFLWLGVAVALLALVTGLWMLPASADRHASQEGEKKVRVRWRDGWTPRVLMFGAMGAVILIVEGAVGNWSGVFLLEDRGATLAVASLGYTFFNLCQTGGRLVGDRLHERYGAPALVRVSGGIALCGLLMVVLSPGIPFAIAGFAVVGIGLSVLLPLIFSAVGHGGAEGLGAAAALARFTTLTYSGLLLGPVLVGWFTELVGLAATFGGLLVLLALVVLNARATGTADRKETSQEP</sequence>
<dbReference type="InterPro" id="IPR011701">
    <property type="entry name" value="MFS"/>
</dbReference>
<evidence type="ECO:0000259" key="7">
    <source>
        <dbReference type="PROSITE" id="PS50850"/>
    </source>
</evidence>
<feature type="transmembrane region" description="Helical" evidence="6">
    <location>
        <begin position="112"/>
        <end position="130"/>
    </location>
</feature>
<feature type="transmembrane region" description="Helical" evidence="6">
    <location>
        <begin position="48"/>
        <end position="66"/>
    </location>
</feature>
<feature type="transmembrane region" description="Helical" evidence="6">
    <location>
        <begin position="282"/>
        <end position="302"/>
    </location>
</feature>
<evidence type="ECO:0000256" key="2">
    <source>
        <dbReference type="ARBA" id="ARBA00022692"/>
    </source>
</evidence>
<dbReference type="Proteomes" id="UP001589610">
    <property type="component" value="Unassembled WGS sequence"/>
</dbReference>
<comment type="subcellular location">
    <subcellularLocation>
        <location evidence="1">Cell membrane</location>
        <topology evidence="1">Multi-pass membrane protein</topology>
    </subcellularLocation>
</comment>
<reference evidence="8 9" key="1">
    <citation type="submission" date="2024-09" db="EMBL/GenBank/DDBJ databases">
        <authorList>
            <person name="Sun Q."/>
            <person name="Mori K."/>
        </authorList>
    </citation>
    <scope>NUCLEOTIDE SEQUENCE [LARGE SCALE GENOMIC DNA]</scope>
    <source>
        <strain evidence="8 9">JCM 3028</strain>
    </source>
</reference>
<dbReference type="InterPro" id="IPR036259">
    <property type="entry name" value="MFS_trans_sf"/>
</dbReference>
<feature type="transmembrane region" description="Helical" evidence="6">
    <location>
        <begin position="245"/>
        <end position="262"/>
    </location>
</feature>
<comment type="caution">
    <text evidence="8">The sequence shown here is derived from an EMBL/GenBank/DDBJ whole genome shotgun (WGS) entry which is preliminary data.</text>
</comment>
<feature type="transmembrane region" description="Helical" evidence="6">
    <location>
        <begin position="338"/>
        <end position="362"/>
    </location>
</feature>
<evidence type="ECO:0000256" key="6">
    <source>
        <dbReference type="SAM" id="Phobius"/>
    </source>
</evidence>
<keyword evidence="4 6" id="KW-0472">Membrane</keyword>
<evidence type="ECO:0000256" key="4">
    <source>
        <dbReference type="ARBA" id="ARBA00023136"/>
    </source>
</evidence>
<dbReference type="PANTHER" id="PTHR23514:SF13">
    <property type="entry name" value="INNER MEMBRANE PROTEIN YBJJ"/>
    <property type="match status" value="1"/>
</dbReference>
<evidence type="ECO:0000256" key="1">
    <source>
        <dbReference type="ARBA" id="ARBA00004651"/>
    </source>
</evidence>
<keyword evidence="3 6" id="KW-1133">Transmembrane helix</keyword>
<dbReference type="PANTHER" id="PTHR23514">
    <property type="entry name" value="BYPASS OF STOP CODON PROTEIN 6"/>
    <property type="match status" value="1"/>
</dbReference>
<organism evidence="8 9">
    <name type="scientific">Streptosporangium vulgare</name>
    <dbReference type="NCBI Taxonomy" id="46190"/>
    <lineage>
        <taxon>Bacteria</taxon>
        <taxon>Bacillati</taxon>
        <taxon>Actinomycetota</taxon>
        <taxon>Actinomycetes</taxon>
        <taxon>Streptosporangiales</taxon>
        <taxon>Streptosporangiaceae</taxon>
        <taxon>Streptosporangium</taxon>
    </lineage>
</organism>
<keyword evidence="2 6" id="KW-0812">Transmembrane</keyword>
<feature type="transmembrane region" description="Helical" evidence="6">
    <location>
        <begin position="175"/>
        <end position="196"/>
    </location>
</feature>
<dbReference type="InterPro" id="IPR051788">
    <property type="entry name" value="MFS_Transporter"/>
</dbReference>
<feature type="transmembrane region" description="Helical" evidence="6">
    <location>
        <begin position="78"/>
        <end position="100"/>
    </location>
</feature>
<dbReference type="RefSeq" id="WP_386156606.1">
    <property type="nucleotide sequence ID" value="NZ_JBHMBS010000005.1"/>
</dbReference>
<feature type="transmembrane region" description="Helical" evidence="6">
    <location>
        <begin position="136"/>
        <end position="154"/>
    </location>
</feature>